<protein>
    <submittedName>
        <fullName evidence="2">Putative RNase_H superfamily protein</fullName>
    </submittedName>
</protein>
<evidence type="ECO:0000313" key="2">
    <source>
        <dbReference type="EMBL" id="QJA59419.1"/>
    </source>
</evidence>
<proteinExistence type="predicted"/>
<evidence type="ECO:0000259" key="1">
    <source>
        <dbReference type="Pfam" id="PF13482"/>
    </source>
</evidence>
<dbReference type="SUPFAM" id="SSF53098">
    <property type="entry name" value="Ribonuclease H-like"/>
    <property type="match status" value="1"/>
</dbReference>
<dbReference type="InterPro" id="IPR038720">
    <property type="entry name" value="YprB_RNase_H-like_dom"/>
</dbReference>
<dbReference type="Gene3D" id="3.30.420.10">
    <property type="entry name" value="Ribonuclease H-like superfamily/Ribonuclease H"/>
    <property type="match status" value="1"/>
</dbReference>
<sequence>MQKKKPEGTEFKQWCREWSEADHDEKLKLAERYNITYESARHWFSDAPLKSKGSELRPMRMTAADLLQLRPSINLDFCSFDIETSNLDADFSILLSAVIKPFGCPPIVFRADNYPAWKEERANDYSITKAIMEELGRHAIIITHYGSKFDIPFMKAKLVHHGLPTLPPMFGLDSWAIAWKNFKVTRRSLQNLGAYFILGEKHAVDGALWMAAAYSASQKAMDEIVTHNIADCELLEKLACLCFPYVKSIPRL</sequence>
<name>A0A6M3IPG2_9ZZZZ</name>
<feature type="domain" description="YprB ribonuclease H-like" evidence="1">
    <location>
        <begin position="80"/>
        <end position="239"/>
    </location>
</feature>
<organism evidence="2">
    <name type="scientific">viral metagenome</name>
    <dbReference type="NCBI Taxonomy" id="1070528"/>
    <lineage>
        <taxon>unclassified sequences</taxon>
        <taxon>metagenomes</taxon>
        <taxon>organismal metagenomes</taxon>
    </lineage>
</organism>
<dbReference type="EMBL" id="MT141368">
    <property type="protein sequence ID" value="QJA59419.1"/>
    <property type="molecule type" value="Genomic_DNA"/>
</dbReference>
<reference evidence="2" key="1">
    <citation type="submission" date="2020-03" db="EMBL/GenBank/DDBJ databases">
        <title>The deep terrestrial virosphere.</title>
        <authorList>
            <person name="Holmfeldt K."/>
            <person name="Nilsson E."/>
            <person name="Simone D."/>
            <person name="Lopez-Fernandez M."/>
            <person name="Wu X."/>
            <person name="de Brujin I."/>
            <person name="Lundin D."/>
            <person name="Andersson A."/>
            <person name="Bertilsson S."/>
            <person name="Dopson M."/>
        </authorList>
    </citation>
    <scope>NUCLEOTIDE SEQUENCE</scope>
    <source>
        <strain evidence="3">MM415A01325</strain>
        <strain evidence="2">MM415B01302</strain>
    </source>
</reference>
<evidence type="ECO:0000313" key="3">
    <source>
        <dbReference type="EMBL" id="QJA77329.1"/>
    </source>
</evidence>
<dbReference type="InterPro" id="IPR012337">
    <property type="entry name" value="RNaseH-like_sf"/>
</dbReference>
<accession>A0A6M3IPG2</accession>
<gene>
    <name evidence="3" type="ORF">MM415A01325_0011</name>
    <name evidence="2" type="ORF">MM415B01302_0022</name>
</gene>
<dbReference type="GO" id="GO:0003676">
    <property type="term" value="F:nucleic acid binding"/>
    <property type="evidence" value="ECO:0007669"/>
    <property type="project" value="InterPro"/>
</dbReference>
<dbReference type="AlphaFoldDB" id="A0A6M3IPG2"/>
<dbReference type="Pfam" id="PF13482">
    <property type="entry name" value="RNase_H_2"/>
    <property type="match status" value="1"/>
</dbReference>
<dbReference type="EMBL" id="MT142277">
    <property type="protein sequence ID" value="QJA77329.1"/>
    <property type="molecule type" value="Genomic_DNA"/>
</dbReference>
<dbReference type="InterPro" id="IPR036397">
    <property type="entry name" value="RNaseH_sf"/>
</dbReference>